<evidence type="ECO:0008006" key="3">
    <source>
        <dbReference type="Google" id="ProtNLM"/>
    </source>
</evidence>
<evidence type="ECO:0000313" key="2">
    <source>
        <dbReference type="Proteomes" id="UP000703269"/>
    </source>
</evidence>
<gene>
    <name evidence="1" type="ORF">PsYK624_025950</name>
</gene>
<dbReference type="SUPFAM" id="SSF52047">
    <property type="entry name" value="RNI-like"/>
    <property type="match status" value="1"/>
</dbReference>
<accession>A0A9P3L8W1</accession>
<comment type="caution">
    <text evidence="1">The sequence shown here is derived from an EMBL/GenBank/DDBJ whole genome shotgun (WGS) entry which is preliminary data.</text>
</comment>
<name>A0A9P3L8W1_9APHY</name>
<dbReference type="EMBL" id="BPQB01000004">
    <property type="protein sequence ID" value="GJE86515.1"/>
    <property type="molecule type" value="Genomic_DNA"/>
</dbReference>
<organism evidence="1 2">
    <name type="scientific">Phanerochaete sordida</name>
    <dbReference type="NCBI Taxonomy" id="48140"/>
    <lineage>
        <taxon>Eukaryota</taxon>
        <taxon>Fungi</taxon>
        <taxon>Dikarya</taxon>
        <taxon>Basidiomycota</taxon>
        <taxon>Agaricomycotina</taxon>
        <taxon>Agaricomycetes</taxon>
        <taxon>Polyporales</taxon>
        <taxon>Phanerochaetaceae</taxon>
        <taxon>Phanerochaete</taxon>
    </lineage>
</organism>
<dbReference type="Gene3D" id="3.80.10.10">
    <property type="entry name" value="Ribonuclease Inhibitor"/>
    <property type="match status" value="1"/>
</dbReference>
<dbReference type="InterPro" id="IPR032675">
    <property type="entry name" value="LRR_dom_sf"/>
</dbReference>
<keyword evidence="2" id="KW-1185">Reference proteome</keyword>
<proteinExistence type="predicted"/>
<evidence type="ECO:0000313" key="1">
    <source>
        <dbReference type="EMBL" id="GJE86515.1"/>
    </source>
</evidence>
<protein>
    <recommendedName>
        <fullName evidence="3">L domain-like protein</fullName>
    </recommendedName>
</protein>
<sequence length="268" mass="29446">MDLQLWPDTLTLTADAGHHYLLPECPKLNMLWISAIPISFADATFPNLTFLSITKAEVPLHYLSDVAKACPSLTSLQLFPTGAAVNESEVIEFPCLKTLNLSCKSRPDSYLHWLDMPVLSDLTIQSTDLSSNGIDTRDPGSIRPFTTVRTLGLGGMKAAKVPPYDANLFMYTPNVTALKLGRCATQARSLFEHLATAAPPPLPALQALSVAELAKGAQKVLLRIVQHRIRHELPLKELELEEEMVDEMDVELLKALEEHVDVVVLCGP</sequence>
<dbReference type="AlphaFoldDB" id="A0A9P3L8W1"/>
<dbReference type="Proteomes" id="UP000703269">
    <property type="component" value="Unassembled WGS sequence"/>
</dbReference>
<reference evidence="1 2" key="1">
    <citation type="submission" date="2021-08" db="EMBL/GenBank/DDBJ databases">
        <title>Draft Genome Sequence of Phanerochaete sordida strain YK-624.</title>
        <authorList>
            <person name="Mori T."/>
            <person name="Dohra H."/>
            <person name="Suzuki T."/>
            <person name="Kawagishi H."/>
            <person name="Hirai H."/>
        </authorList>
    </citation>
    <scope>NUCLEOTIDE SEQUENCE [LARGE SCALE GENOMIC DNA]</scope>
    <source>
        <strain evidence="1 2">YK-624</strain>
    </source>
</reference>